<organism evidence="1 2">
    <name type="scientific">Paucilactobacillus suebicus DSM 5007 = KCTC 3549</name>
    <dbReference type="NCBI Taxonomy" id="1423807"/>
    <lineage>
        <taxon>Bacteria</taxon>
        <taxon>Bacillati</taxon>
        <taxon>Bacillota</taxon>
        <taxon>Bacilli</taxon>
        <taxon>Lactobacillales</taxon>
        <taxon>Lactobacillaceae</taxon>
        <taxon>Paucilactobacillus</taxon>
    </lineage>
</organism>
<dbReference type="Proteomes" id="UP000051820">
    <property type="component" value="Unassembled WGS sequence"/>
</dbReference>
<dbReference type="AlphaFoldDB" id="A0A0R1W5A0"/>
<gene>
    <name evidence="1" type="ORF">FD16_GL001988</name>
</gene>
<sequence>MSQPYFNPDLIESKHFYTRTKACTVLDIDPDVFDKIILTNIQSYSKKQSSADIYTGIFTGAEIKAAINKYYLSYMTNQLKDDLSTNELTDLAFRAKYSVTPAKAQSALSEPDKLQEIFQNIPVENYYPVPKGERKNR</sequence>
<dbReference type="OrthoDB" id="9942023at2"/>
<dbReference type="EMBL" id="AZGF01000005">
    <property type="protein sequence ID" value="KRM12810.1"/>
    <property type="molecule type" value="Genomic_DNA"/>
</dbReference>
<dbReference type="STRING" id="1423807.FD16_GL001988"/>
<evidence type="ECO:0000313" key="1">
    <source>
        <dbReference type="EMBL" id="KRM12810.1"/>
    </source>
</evidence>
<keyword evidence="2" id="KW-1185">Reference proteome</keyword>
<dbReference type="PATRIC" id="fig|1423807.3.peg.2040"/>
<reference evidence="1 2" key="1">
    <citation type="journal article" date="2015" name="Genome Announc.">
        <title>Expanding the biotechnology potential of lactobacilli through comparative genomics of 213 strains and associated genera.</title>
        <authorList>
            <person name="Sun Z."/>
            <person name="Harris H.M."/>
            <person name="McCann A."/>
            <person name="Guo C."/>
            <person name="Argimon S."/>
            <person name="Zhang W."/>
            <person name="Yang X."/>
            <person name="Jeffery I.B."/>
            <person name="Cooney J.C."/>
            <person name="Kagawa T.F."/>
            <person name="Liu W."/>
            <person name="Song Y."/>
            <person name="Salvetti E."/>
            <person name="Wrobel A."/>
            <person name="Rasinkangas P."/>
            <person name="Parkhill J."/>
            <person name="Rea M.C."/>
            <person name="O'Sullivan O."/>
            <person name="Ritari J."/>
            <person name="Douillard F.P."/>
            <person name="Paul Ross R."/>
            <person name="Yang R."/>
            <person name="Briner A.E."/>
            <person name="Felis G.E."/>
            <person name="de Vos W.M."/>
            <person name="Barrangou R."/>
            <person name="Klaenhammer T.R."/>
            <person name="Caufield P.W."/>
            <person name="Cui Y."/>
            <person name="Zhang H."/>
            <person name="O'Toole P.W."/>
        </authorList>
    </citation>
    <scope>NUCLEOTIDE SEQUENCE [LARGE SCALE GENOMIC DNA]</scope>
    <source>
        <strain evidence="1 2">DSM 5007</strain>
    </source>
</reference>
<accession>A0A0R1W5A0</accession>
<dbReference type="RefSeq" id="WP_010621927.1">
    <property type="nucleotide sequence ID" value="NZ_AZGF01000005.1"/>
</dbReference>
<proteinExistence type="predicted"/>
<protein>
    <submittedName>
        <fullName evidence="1">Uncharacterized protein</fullName>
    </submittedName>
</protein>
<comment type="caution">
    <text evidence="1">The sequence shown here is derived from an EMBL/GenBank/DDBJ whole genome shotgun (WGS) entry which is preliminary data.</text>
</comment>
<evidence type="ECO:0000313" key="2">
    <source>
        <dbReference type="Proteomes" id="UP000051820"/>
    </source>
</evidence>
<name>A0A0R1W5A0_9LACO</name>